<keyword evidence="3" id="KW-0342">GTP-binding</keyword>
<gene>
    <name evidence="4" type="ORF">F5147DRAFT_779697</name>
</gene>
<dbReference type="RefSeq" id="XP_041286828.1">
    <property type="nucleotide sequence ID" value="XM_041442338.1"/>
</dbReference>
<dbReference type="GO" id="GO:0005850">
    <property type="term" value="C:eukaryotic translation initiation factor 2 complex"/>
    <property type="evidence" value="ECO:0007669"/>
    <property type="project" value="TreeGrafter"/>
</dbReference>
<dbReference type="GO" id="GO:0005525">
    <property type="term" value="F:GTP binding"/>
    <property type="evidence" value="ECO:0007669"/>
    <property type="project" value="UniProtKB-KW"/>
</dbReference>
<evidence type="ECO:0000313" key="4">
    <source>
        <dbReference type="EMBL" id="KAG2092303.1"/>
    </source>
</evidence>
<keyword evidence="1" id="KW-0547">Nucleotide-binding</keyword>
<protein>
    <submittedName>
        <fullName evidence="4">Translation protein</fullName>
    </submittedName>
</protein>
<reference evidence="4" key="1">
    <citation type="journal article" date="2020" name="New Phytol.">
        <title>Comparative genomics reveals dynamic genome evolution in host specialist ectomycorrhizal fungi.</title>
        <authorList>
            <person name="Lofgren L.A."/>
            <person name="Nguyen N.H."/>
            <person name="Vilgalys R."/>
            <person name="Ruytinx J."/>
            <person name="Liao H.L."/>
            <person name="Branco S."/>
            <person name="Kuo A."/>
            <person name="LaButti K."/>
            <person name="Lipzen A."/>
            <person name="Andreopoulos W."/>
            <person name="Pangilinan J."/>
            <person name="Riley R."/>
            <person name="Hundley H."/>
            <person name="Na H."/>
            <person name="Barry K."/>
            <person name="Grigoriev I.V."/>
            <person name="Stajich J.E."/>
            <person name="Kennedy P.G."/>
        </authorList>
    </citation>
    <scope>NUCLEOTIDE SEQUENCE</scope>
    <source>
        <strain evidence="4">FC423</strain>
    </source>
</reference>
<dbReference type="PANTHER" id="PTHR42854">
    <property type="entry name" value="EUKARYOTIC TRANSLATION INITIATION FACTOR 2 SUBUNIT 3 FAMILY MEMBER"/>
    <property type="match status" value="1"/>
</dbReference>
<evidence type="ECO:0000256" key="2">
    <source>
        <dbReference type="ARBA" id="ARBA00022917"/>
    </source>
</evidence>
<dbReference type="OrthoDB" id="2691356at2759"/>
<proteinExistence type="predicted"/>
<dbReference type="SUPFAM" id="SSF50465">
    <property type="entry name" value="EF-Tu/eEF-1alpha/eIF2-gamma C-terminal domain"/>
    <property type="match status" value="1"/>
</dbReference>
<dbReference type="InterPro" id="IPR009000">
    <property type="entry name" value="Transl_B-barrel_sf"/>
</dbReference>
<dbReference type="SUPFAM" id="SSF50447">
    <property type="entry name" value="Translation proteins"/>
    <property type="match status" value="1"/>
</dbReference>
<dbReference type="EMBL" id="JABBWM010000091">
    <property type="protein sequence ID" value="KAG2092303.1"/>
    <property type="molecule type" value="Genomic_DNA"/>
</dbReference>
<keyword evidence="5" id="KW-1185">Reference proteome</keyword>
<name>A0A9P7JNN0_9AGAM</name>
<dbReference type="InterPro" id="IPR050543">
    <property type="entry name" value="eIF2G"/>
</dbReference>
<dbReference type="Proteomes" id="UP000823399">
    <property type="component" value="Unassembled WGS sequence"/>
</dbReference>
<dbReference type="Gene3D" id="2.40.30.10">
    <property type="entry name" value="Translation factors"/>
    <property type="match status" value="3"/>
</dbReference>
<dbReference type="InterPro" id="IPR009001">
    <property type="entry name" value="Transl_elong_EF1A/Init_IF2_C"/>
</dbReference>
<dbReference type="GO" id="GO:0003743">
    <property type="term" value="F:translation initiation factor activity"/>
    <property type="evidence" value="ECO:0007669"/>
    <property type="project" value="TreeGrafter"/>
</dbReference>
<sequence length="179" mass="19613">MVHMYDLFSSELEASYSRGLEVSTVCDFASDPRLIVIHSFDVIKPGAEVDELKSGVTSGSVLTDVLLARQEVQIRPDRLSARREQSLTVPGELIGIGTKIDPALCRADCLVGQVLGAIEKLPRVYTELEICSFLLCCLLGIRMGEKKQRKVSKLAKDELLLVDIGSTLADGRVGRFVSF</sequence>
<dbReference type="AlphaFoldDB" id="A0A9P7JNN0"/>
<organism evidence="4 5">
    <name type="scientific">Suillus discolor</name>
    <dbReference type="NCBI Taxonomy" id="1912936"/>
    <lineage>
        <taxon>Eukaryota</taxon>
        <taxon>Fungi</taxon>
        <taxon>Dikarya</taxon>
        <taxon>Basidiomycota</taxon>
        <taxon>Agaricomycotina</taxon>
        <taxon>Agaricomycetes</taxon>
        <taxon>Agaricomycetidae</taxon>
        <taxon>Boletales</taxon>
        <taxon>Suillineae</taxon>
        <taxon>Suillaceae</taxon>
        <taxon>Suillus</taxon>
    </lineage>
</organism>
<keyword evidence="2" id="KW-0648">Protein biosynthesis</keyword>
<dbReference type="GeneID" id="64704597"/>
<dbReference type="GO" id="GO:0001731">
    <property type="term" value="P:formation of translation preinitiation complex"/>
    <property type="evidence" value="ECO:0007669"/>
    <property type="project" value="TreeGrafter"/>
</dbReference>
<comment type="caution">
    <text evidence="4">The sequence shown here is derived from an EMBL/GenBank/DDBJ whole genome shotgun (WGS) entry which is preliminary data.</text>
</comment>
<evidence type="ECO:0000256" key="3">
    <source>
        <dbReference type="ARBA" id="ARBA00023134"/>
    </source>
</evidence>
<dbReference type="GO" id="GO:0005829">
    <property type="term" value="C:cytosol"/>
    <property type="evidence" value="ECO:0007669"/>
    <property type="project" value="TreeGrafter"/>
</dbReference>
<evidence type="ECO:0000313" key="5">
    <source>
        <dbReference type="Proteomes" id="UP000823399"/>
    </source>
</evidence>
<dbReference type="GO" id="GO:0000049">
    <property type="term" value="F:tRNA binding"/>
    <property type="evidence" value="ECO:0007669"/>
    <property type="project" value="TreeGrafter"/>
</dbReference>
<evidence type="ECO:0000256" key="1">
    <source>
        <dbReference type="ARBA" id="ARBA00022741"/>
    </source>
</evidence>
<dbReference type="PANTHER" id="PTHR42854:SF3">
    <property type="entry name" value="EUKARYOTIC TRANSLATION INITIATION FACTOR 2 SUBUNIT 3-RELATED"/>
    <property type="match status" value="1"/>
</dbReference>
<accession>A0A9P7JNN0</accession>